<evidence type="ECO:0000256" key="1">
    <source>
        <dbReference type="ARBA" id="ARBA00002494"/>
    </source>
</evidence>
<evidence type="ECO:0000256" key="7">
    <source>
        <dbReference type="ARBA" id="ARBA00023157"/>
    </source>
</evidence>
<gene>
    <name evidence="12" type="ORF">GCM10010104_65370</name>
</gene>
<reference evidence="13" key="1">
    <citation type="journal article" date="2019" name="Int. J. Syst. Evol. Microbiol.">
        <title>The Global Catalogue of Microorganisms (GCM) 10K type strain sequencing project: providing services to taxonomists for standard genome sequencing and annotation.</title>
        <authorList>
            <consortium name="The Broad Institute Genomics Platform"/>
            <consortium name="The Broad Institute Genome Sequencing Center for Infectious Disease"/>
            <person name="Wu L."/>
            <person name="Ma J."/>
        </authorList>
    </citation>
    <scope>NUCLEOTIDE SEQUENCE [LARGE SCALE GENOMIC DNA]</scope>
    <source>
        <strain evidence="13">JCM 3053</strain>
    </source>
</reference>
<dbReference type="Proteomes" id="UP001501474">
    <property type="component" value="Unassembled WGS sequence"/>
</dbReference>
<comment type="cofactor">
    <cofactor evidence="9">
        <name>[2Fe-2S] cluster</name>
        <dbReference type="ChEBI" id="CHEBI:190135"/>
    </cofactor>
</comment>
<keyword evidence="7" id="KW-1015">Disulfide bond</keyword>
<feature type="domain" description="Rieske" evidence="11">
    <location>
        <begin position="111"/>
        <end position="203"/>
    </location>
</feature>
<feature type="compositionally biased region" description="Low complexity" evidence="10">
    <location>
        <begin position="93"/>
        <end position="103"/>
    </location>
</feature>
<dbReference type="CDD" id="cd03467">
    <property type="entry name" value="Rieske"/>
    <property type="match status" value="1"/>
</dbReference>
<evidence type="ECO:0000256" key="3">
    <source>
        <dbReference type="ARBA" id="ARBA00022714"/>
    </source>
</evidence>
<sequence length="204" mass="21081">MLLVDVRVALRPTSLVSPRGPGARRPPGETPEKQVLGKFGAKMMHITIHPLRHLRSDDMTHETTRRTVLLATGATSVAALVAACGGGGDDSGSESTSSPTGEGATSGPGGGVLANIDEIPVGGGKIFKDEKVVVTQPEQGRFKAFSAICTHQHCLVGSVSDGTINCPCHGSKFKIADGAVTHGPATRPLPAEQITVEGNSIRMT</sequence>
<dbReference type="InterPro" id="IPR017941">
    <property type="entry name" value="Rieske_2Fe-2S"/>
</dbReference>
<dbReference type="PANTHER" id="PTHR10134">
    <property type="entry name" value="CYTOCHROME B-C1 COMPLEX SUBUNIT RIESKE, MITOCHONDRIAL"/>
    <property type="match status" value="1"/>
</dbReference>
<accession>A0ABP5RE70</accession>
<feature type="region of interest" description="Disordered" evidence="10">
    <location>
        <begin position="88"/>
        <end position="115"/>
    </location>
</feature>
<dbReference type="InterPro" id="IPR014349">
    <property type="entry name" value="Rieske_Fe-S_prot"/>
</dbReference>
<keyword evidence="5" id="KW-0408">Iron</keyword>
<evidence type="ECO:0000256" key="6">
    <source>
        <dbReference type="ARBA" id="ARBA00023014"/>
    </source>
</evidence>
<dbReference type="PRINTS" id="PR00162">
    <property type="entry name" value="RIESKE"/>
</dbReference>
<keyword evidence="6" id="KW-0411">Iron-sulfur</keyword>
<evidence type="ECO:0000313" key="12">
    <source>
        <dbReference type="EMBL" id="GAA2259037.1"/>
    </source>
</evidence>
<feature type="region of interest" description="Disordered" evidence="10">
    <location>
        <begin position="14"/>
        <end position="33"/>
    </location>
</feature>
<comment type="function">
    <text evidence="1">Iron-sulfur subunit of the cytochrome bc1 complex, an essential component of the respiratory electron transport chain required for ATP synthesis. The bc1 complex catalyzes the oxidation of menaquinol and the reduction of cytochrome c in the respiratory chain. The bc1 complex operates through a Q-cycle mechanism that couples electron transfer to generation of the proton gradient that drives ATP synthesis.</text>
</comment>
<dbReference type="PROSITE" id="PS51296">
    <property type="entry name" value="RIESKE"/>
    <property type="match status" value="1"/>
</dbReference>
<evidence type="ECO:0000259" key="11">
    <source>
        <dbReference type="PROSITE" id="PS51296"/>
    </source>
</evidence>
<dbReference type="InterPro" id="IPR036922">
    <property type="entry name" value="Rieske_2Fe-2S_sf"/>
</dbReference>
<dbReference type="Gene3D" id="2.102.10.10">
    <property type="entry name" value="Rieske [2Fe-2S] iron-sulphur domain"/>
    <property type="match status" value="1"/>
</dbReference>
<keyword evidence="4" id="KW-0479">Metal-binding</keyword>
<keyword evidence="13" id="KW-1185">Reference proteome</keyword>
<evidence type="ECO:0000256" key="8">
    <source>
        <dbReference type="ARBA" id="ARBA00029586"/>
    </source>
</evidence>
<dbReference type="EMBL" id="BAAART010000202">
    <property type="protein sequence ID" value="GAA2259037.1"/>
    <property type="molecule type" value="Genomic_DNA"/>
</dbReference>
<comment type="caution">
    <text evidence="12">The sequence shown here is derived from an EMBL/GenBank/DDBJ whole genome shotgun (WGS) entry which is preliminary data.</text>
</comment>
<evidence type="ECO:0000256" key="4">
    <source>
        <dbReference type="ARBA" id="ARBA00022723"/>
    </source>
</evidence>
<evidence type="ECO:0000256" key="5">
    <source>
        <dbReference type="ARBA" id="ARBA00023004"/>
    </source>
</evidence>
<dbReference type="InterPro" id="IPR005805">
    <property type="entry name" value="Rieske_Fe-S_prot_C"/>
</dbReference>
<proteinExistence type="predicted"/>
<evidence type="ECO:0000256" key="10">
    <source>
        <dbReference type="SAM" id="MobiDB-lite"/>
    </source>
</evidence>
<organism evidence="12 13">
    <name type="scientific">Streptomyces indiaensis</name>
    <dbReference type="NCBI Taxonomy" id="284033"/>
    <lineage>
        <taxon>Bacteria</taxon>
        <taxon>Bacillati</taxon>
        <taxon>Actinomycetota</taxon>
        <taxon>Actinomycetes</taxon>
        <taxon>Kitasatosporales</taxon>
        <taxon>Streptomycetaceae</taxon>
        <taxon>Streptomyces</taxon>
    </lineage>
</organism>
<evidence type="ECO:0000256" key="2">
    <source>
        <dbReference type="ARBA" id="ARBA00015816"/>
    </source>
</evidence>
<dbReference type="SUPFAM" id="SSF50022">
    <property type="entry name" value="ISP domain"/>
    <property type="match status" value="1"/>
</dbReference>
<protein>
    <recommendedName>
        <fullName evidence="2">Cytochrome bc1 complex Rieske iron-sulfur subunit</fullName>
    </recommendedName>
    <alternativeName>
        <fullName evidence="8">Cytochrome bc1 reductase complex subunit QcrA</fullName>
    </alternativeName>
</protein>
<keyword evidence="3" id="KW-0001">2Fe-2S</keyword>
<evidence type="ECO:0000313" key="13">
    <source>
        <dbReference type="Proteomes" id="UP001501474"/>
    </source>
</evidence>
<dbReference type="Pfam" id="PF00355">
    <property type="entry name" value="Rieske"/>
    <property type="match status" value="1"/>
</dbReference>
<name>A0ABP5RE70_9ACTN</name>
<evidence type="ECO:0000256" key="9">
    <source>
        <dbReference type="ARBA" id="ARBA00034078"/>
    </source>
</evidence>